<dbReference type="EMBL" id="JACAQB010000022">
    <property type="protein sequence ID" value="NWB99197.1"/>
    <property type="molecule type" value="Genomic_DNA"/>
</dbReference>
<evidence type="ECO:0000256" key="1">
    <source>
        <dbReference type="SAM" id="SignalP"/>
    </source>
</evidence>
<sequence length="157" mass="16550">MTKPFCFSIALTLLLALSNTASAETAHEAARSFIVQSHAGDDLAAIALSAAKRTQTYGTLVAKLGAVEANTAVSNEINVLLPQYQPKWDQNLAAAYEKSFSAEELSSLASEGRTSKYAGKVIQRQSEIGKAMQSSSGPILISLVTEALEACISKNGL</sequence>
<evidence type="ECO:0000313" key="2">
    <source>
        <dbReference type="EMBL" id="NWB99197.1"/>
    </source>
</evidence>
<dbReference type="RefSeq" id="WP_177094163.1">
    <property type="nucleotide sequence ID" value="NZ_JACAOS010000002.1"/>
</dbReference>
<feature type="signal peptide" evidence="1">
    <location>
        <begin position="1"/>
        <end position="23"/>
    </location>
</feature>
<organism evidence="2 3">
    <name type="scientific">Pseudomonas gingeri</name>
    <dbReference type="NCBI Taxonomy" id="117681"/>
    <lineage>
        <taxon>Bacteria</taxon>
        <taxon>Pseudomonadati</taxon>
        <taxon>Pseudomonadota</taxon>
        <taxon>Gammaproteobacteria</taxon>
        <taxon>Pseudomonadales</taxon>
        <taxon>Pseudomonadaceae</taxon>
        <taxon>Pseudomonas</taxon>
    </lineage>
</organism>
<gene>
    <name evidence="2" type="ORF">HX882_25210</name>
</gene>
<comment type="caution">
    <text evidence="2">The sequence shown here is derived from an EMBL/GenBank/DDBJ whole genome shotgun (WGS) entry which is preliminary data.</text>
</comment>
<accession>A0A7Y8C5E3</accession>
<evidence type="ECO:0000313" key="3">
    <source>
        <dbReference type="Proteomes" id="UP000539985"/>
    </source>
</evidence>
<name>A0A7Y8C5E3_9PSED</name>
<keyword evidence="1" id="KW-0732">Signal</keyword>
<dbReference type="Proteomes" id="UP000539985">
    <property type="component" value="Unassembled WGS sequence"/>
</dbReference>
<reference evidence="2 3" key="1">
    <citation type="submission" date="2020-04" db="EMBL/GenBank/DDBJ databases">
        <title>Molecular characterization of pseudomonads from Agaricus bisporus reveal novel blotch 2 pathogens in Western Europe.</title>
        <authorList>
            <person name="Taparia T."/>
            <person name="Krijger M."/>
            <person name="Haynes E."/>
            <person name="Elpinstone J.G."/>
            <person name="Noble R."/>
            <person name="Van Der Wolf J."/>
        </authorList>
    </citation>
    <scope>NUCLEOTIDE SEQUENCE [LARGE SCALE GENOMIC DNA]</scope>
    <source>
        <strain evidence="2 3">H7001</strain>
    </source>
</reference>
<evidence type="ECO:0008006" key="4">
    <source>
        <dbReference type="Google" id="ProtNLM"/>
    </source>
</evidence>
<protein>
    <recommendedName>
        <fullName evidence="4">DUF2059 domain-containing protein</fullName>
    </recommendedName>
</protein>
<proteinExistence type="predicted"/>
<dbReference type="AlphaFoldDB" id="A0A7Y8C5E3"/>
<feature type="chain" id="PRO_5031085510" description="DUF2059 domain-containing protein" evidence="1">
    <location>
        <begin position="24"/>
        <end position="157"/>
    </location>
</feature>